<keyword evidence="1" id="KW-0808">Transferase</keyword>
<evidence type="ECO:0000256" key="3">
    <source>
        <dbReference type="ARBA" id="ARBA00022777"/>
    </source>
</evidence>
<accession>A0ABN8HBF3</accession>
<keyword evidence="2" id="KW-0547">Nucleotide-binding</keyword>
<dbReference type="PANTHER" id="PTHR12358">
    <property type="entry name" value="SPHINGOSINE KINASE"/>
    <property type="match status" value="1"/>
</dbReference>
<dbReference type="EMBL" id="OW150024">
    <property type="protein sequence ID" value="CAH2029855.1"/>
    <property type="molecule type" value="Genomic_DNA"/>
</dbReference>
<evidence type="ECO:0000256" key="2">
    <source>
        <dbReference type="ARBA" id="ARBA00022741"/>
    </source>
</evidence>
<dbReference type="Pfam" id="PF00781">
    <property type="entry name" value="DAGK_cat"/>
    <property type="match status" value="1"/>
</dbReference>
<dbReference type="InterPro" id="IPR016064">
    <property type="entry name" value="NAD/diacylglycerol_kinase_sf"/>
</dbReference>
<dbReference type="Gene3D" id="3.40.50.10330">
    <property type="entry name" value="Probable inorganic polyphosphate/atp-NAD kinase, domain 1"/>
    <property type="match status" value="1"/>
</dbReference>
<dbReference type="InterPro" id="IPR045540">
    <property type="entry name" value="YegS/DAGK_C"/>
</dbReference>
<gene>
    <name evidence="6" type="ORF">GEAMG1_0033</name>
</gene>
<keyword evidence="3 6" id="KW-0418">Kinase</keyword>
<dbReference type="InterPro" id="IPR017438">
    <property type="entry name" value="ATP-NAD_kinase_N"/>
</dbReference>
<dbReference type="InterPro" id="IPR001206">
    <property type="entry name" value="Diacylglycerol_kinase_cat_dom"/>
</dbReference>
<evidence type="ECO:0000259" key="5">
    <source>
        <dbReference type="PROSITE" id="PS50146"/>
    </source>
</evidence>
<organism evidence="6 7">
    <name type="scientific">Trichlorobacter ammonificans</name>
    <dbReference type="NCBI Taxonomy" id="2916410"/>
    <lineage>
        <taxon>Bacteria</taxon>
        <taxon>Pseudomonadati</taxon>
        <taxon>Thermodesulfobacteriota</taxon>
        <taxon>Desulfuromonadia</taxon>
        <taxon>Geobacterales</taxon>
        <taxon>Geobacteraceae</taxon>
        <taxon>Trichlorobacter</taxon>
    </lineage>
</organism>
<name>A0ABN8HBF3_9BACT</name>
<protein>
    <submittedName>
        <fullName evidence="6">Diacylglycerol kinase, catalytic region</fullName>
    </submittedName>
</protein>
<dbReference type="SUPFAM" id="SSF111331">
    <property type="entry name" value="NAD kinase/diacylglycerol kinase-like"/>
    <property type="match status" value="1"/>
</dbReference>
<sequence length="288" mass="30749">MTSHLIVNTQAGGYRPELILRLGRELADAGHSPRLHLVSTLAEARETAAAIQATEPHPYLLVAAGDGTINAVLNGLVPGRATLAVIPVGTANVLALELGIRSVDEALQRIRSGNRRPLAVGVVTSGGSRRYFSLMAGIGCDGAVVAAVNWREKQVLKKGAYLLAAMRTLRGWDRGTMTVTVGQERMTCHSVIVSNAARYGGDLLLAPGQDVAVPTLSVVCICSNRRRTYLRLALRFLLGFGLSGPDVRRRFGRELSIEGTKPIQVDGDAIGCAPARIGVIERFAQIIR</sequence>
<dbReference type="SMART" id="SM00046">
    <property type="entry name" value="DAGKc"/>
    <property type="match status" value="1"/>
</dbReference>
<evidence type="ECO:0000313" key="7">
    <source>
        <dbReference type="Proteomes" id="UP001295463"/>
    </source>
</evidence>
<dbReference type="GO" id="GO:0016301">
    <property type="term" value="F:kinase activity"/>
    <property type="evidence" value="ECO:0007669"/>
    <property type="project" value="UniProtKB-KW"/>
</dbReference>
<dbReference type="Proteomes" id="UP001295463">
    <property type="component" value="Chromosome"/>
</dbReference>
<dbReference type="Gene3D" id="2.60.200.40">
    <property type="match status" value="1"/>
</dbReference>
<keyword evidence="4" id="KW-0067">ATP-binding</keyword>
<evidence type="ECO:0000256" key="4">
    <source>
        <dbReference type="ARBA" id="ARBA00022840"/>
    </source>
</evidence>
<feature type="domain" description="DAGKc" evidence="5">
    <location>
        <begin position="1"/>
        <end position="127"/>
    </location>
</feature>
<evidence type="ECO:0000256" key="1">
    <source>
        <dbReference type="ARBA" id="ARBA00022679"/>
    </source>
</evidence>
<dbReference type="PROSITE" id="PS50146">
    <property type="entry name" value="DAGK"/>
    <property type="match status" value="1"/>
</dbReference>
<proteinExistence type="predicted"/>
<reference evidence="6 7" key="1">
    <citation type="submission" date="2022-03" db="EMBL/GenBank/DDBJ databases">
        <authorList>
            <person name="Koch H."/>
        </authorList>
    </citation>
    <scope>NUCLEOTIDE SEQUENCE [LARGE SCALE GENOMIC DNA]</scope>
    <source>
        <strain evidence="6 7">G1</strain>
    </source>
</reference>
<dbReference type="RefSeq" id="WP_305730835.1">
    <property type="nucleotide sequence ID" value="NZ_OW150024.1"/>
</dbReference>
<keyword evidence="7" id="KW-1185">Reference proteome</keyword>
<evidence type="ECO:0000313" key="6">
    <source>
        <dbReference type="EMBL" id="CAH2029855.1"/>
    </source>
</evidence>
<dbReference type="Pfam" id="PF19279">
    <property type="entry name" value="YegS_C"/>
    <property type="match status" value="1"/>
</dbReference>
<dbReference type="PANTHER" id="PTHR12358:SF106">
    <property type="entry name" value="LIPID KINASE YEGS"/>
    <property type="match status" value="1"/>
</dbReference>
<dbReference type="InterPro" id="IPR050187">
    <property type="entry name" value="Lipid_Phosphate_FormReg"/>
</dbReference>